<dbReference type="EMBL" id="JPKZ01002210">
    <property type="protein sequence ID" value="KHN77967.1"/>
    <property type="molecule type" value="Genomic_DNA"/>
</dbReference>
<keyword evidence="2" id="KW-1185">Reference proteome</keyword>
<evidence type="ECO:0000313" key="1">
    <source>
        <dbReference type="EMBL" id="KHN77967.1"/>
    </source>
</evidence>
<name>A0A0B2V911_TOXCA</name>
<accession>A0A0B2V911</accession>
<sequence>MVRRRAALSQVPPHCYPNDHTNAPAALHLVFIPAYSMPYELFPWKTDSSIAPFERLIKSITQLHPFDNSSF</sequence>
<dbReference type="AlphaFoldDB" id="A0A0B2V911"/>
<reference evidence="1 2" key="1">
    <citation type="submission" date="2014-11" db="EMBL/GenBank/DDBJ databases">
        <title>Genetic blueprint of the zoonotic pathogen Toxocara canis.</title>
        <authorList>
            <person name="Zhu X.-Q."/>
            <person name="Korhonen P.K."/>
            <person name="Cai H."/>
            <person name="Young N.D."/>
            <person name="Nejsum P."/>
            <person name="von Samson-Himmelstjerna G."/>
            <person name="Boag P.R."/>
            <person name="Tan P."/>
            <person name="Li Q."/>
            <person name="Min J."/>
            <person name="Yang Y."/>
            <person name="Wang X."/>
            <person name="Fang X."/>
            <person name="Hall R.S."/>
            <person name="Hofmann A."/>
            <person name="Sternberg P.W."/>
            <person name="Jex A.R."/>
            <person name="Gasser R.B."/>
        </authorList>
    </citation>
    <scope>NUCLEOTIDE SEQUENCE [LARGE SCALE GENOMIC DNA]</scope>
    <source>
        <strain evidence="1">PN_DK_2014</strain>
    </source>
</reference>
<protein>
    <submittedName>
        <fullName evidence="1">Uncharacterized protein</fullName>
    </submittedName>
</protein>
<gene>
    <name evidence="1" type="ORF">Tcan_07628</name>
</gene>
<comment type="caution">
    <text evidence="1">The sequence shown here is derived from an EMBL/GenBank/DDBJ whole genome shotgun (WGS) entry which is preliminary data.</text>
</comment>
<evidence type="ECO:0000313" key="2">
    <source>
        <dbReference type="Proteomes" id="UP000031036"/>
    </source>
</evidence>
<proteinExistence type="predicted"/>
<dbReference type="Proteomes" id="UP000031036">
    <property type="component" value="Unassembled WGS sequence"/>
</dbReference>
<organism evidence="1 2">
    <name type="scientific">Toxocara canis</name>
    <name type="common">Canine roundworm</name>
    <dbReference type="NCBI Taxonomy" id="6265"/>
    <lineage>
        <taxon>Eukaryota</taxon>
        <taxon>Metazoa</taxon>
        <taxon>Ecdysozoa</taxon>
        <taxon>Nematoda</taxon>
        <taxon>Chromadorea</taxon>
        <taxon>Rhabditida</taxon>
        <taxon>Spirurina</taxon>
        <taxon>Ascaridomorpha</taxon>
        <taxon>Ascaridoidea</taxon>
        <taxon>Toxocaridae</taxon>
        <taxon>Toxocara</taxon>
    </lineage>
</organism>